<feature type="region of interest" description="Disordered" evidence="1">
    <location>
        <begin position="1"/>
        <end position="47"/>
    </location>
</feature>
<proteinExistence type="predicted"/>
<evidence type="ECO:0000313" key="2">
    <source>
        <dbReference type="EMBL" id="GGR30230.1"/>
    </source>
</evidence>
<accession>A0A918CMA6</accession>
<dbReference type="SUPFAM" id="SSF47598">
    <property type="entry name" value="Ribbon-helix-helix"/>
    <property type="match status" value="1"/>
</dbReference>
<reference evidence="2" key="1">
    <citation type="journal article" date="2014" name="Int. J. Syst. Evol. Microbiol.">
        <title>Complete genome sequence of Corynebacterium casei LMG S-19264T (=DSM 44701T), isolated from a smear-ripened cheese.</title>
        <authorList>
            <consortium name="US DOE Joint Genome Institute (JGI-PGF)"/>
            <person name="Walter F."/>
            <person name="Albersmeier A."/>
            <person name="Kalinowski J."/>
            <person name="Ruckert C."/>
        </authorList>
    </citation>
    <scope>NUCLEOTIDE SEQUENCE</scope>
    <source>
        <strain evidence="2">JCM 31311</strain>
    </source>
</reference>
<dbReference type="GO" id="GO:0006355">
    <property type="term" value="P:regulation of DNA-templated transcription"/>
    <property type="evidence" value="ECO:0007669"/>
    <property type="project" value="InterPro"/>
</dbReference>
<dbReference type="Gene3D" id="1.10.1220.10">
    <property type="entry name" value="Met repressor-like"/>
    <property type="match status" value="1"/>
</dbReference>
<gene>
    <name evidence="2" type="ORF">GCM10008957_46280</name>
</gene>
<evidence type="ECO:0000256" key="1">
    <source>
        <dbReference type="SAM" id="MobiDB-lite"/>
    </source>
</evidence>
<organism evidence="2 3">
    <name type="scientific">Deinococcus ruber</name>
    <dbReference type="NCBI Taxonomy" id="1848197"/>
    <lineage>
        <taxon>Bacteria</taxon>
        <taxon>Thermotogati</taxon>
        <taxon>Deinococcota</taxon>
        <taxon>Deinococci</taxon>
        <taxon>Deinococcales</taxon>
        <taxon>Deinococcaceae</taxon>
        <taxon>Deinococcus</taxon>
    </lineage>
</organism>
<sequence>MRKTPNPKTDLSGLMGAATRAREIDRTRTDTSTLVSQDTQTSPPQDLKVQEHQDTIVLEHQNTTTSVSQSEKRVNVSVPDSLHRVLRIYSVKSGRQVRDVVAEAISRYLTEIGELER</sequence>
<keyword evidence="3" id="KW-1185">Reference proteome</keyword>
<name>A0A918CMA6_9DEIO</name>
<feature type="compositionally biased region" description="Polar residues" evidence="1">
    <location>
        <begin position="30"/>
        <end position="44"/>
    </location>
</feature>
<dbReference type="AlphaFoldDB" id="A0A918CMA6"/>
<dbReference type="InterPro" id="IPR010985">
    <property type="entry name" value="Ribbon_hlx_hlx"/>
</dbReference>
<comment type="caution">
    <text evidence="2">The sequence shown here is derived from an EMBL/GenBank/DDBJ whole genome shotgun (WGS) entry which is preliminary data.</text>
</comment>
<evidence type="ECO:0000313" key="3">
    <source>
        <dbReference type="Proteomes" id="UP000603865"/>
    </source>
</evidence>
<feature type="compositionally biased region" description="Basic and acidic residues" evidence="1">
    <location>
        <begin position="20"/>
        <end position="29"/>
    </location>
</feature>
<dbReference type="Proteomes" id="UP000603865">
    <property type="component" value="Unassembled WGS sequence"/>
</dbReference>
<protein>
    <submittedName>
        <fullName evidence="2">Uncharacterized protein</fullName>
    </submittedName>
</protein>
<dbReference type="InterPro" id="IPR013321">
    <property type="entry name" value="Arc_rbn_hlx_hlx"/>
</dbReference>
<dbReference type="EMBL" id="BMQL01000049">
    <property type="protein sequence ID" value="GGR30230.1"/>
    <property type="molecule type" value="Genomic_DNA"/>
</dbReference>
<reference evidence="2" key="2">
    <citation type="submission" date="2020-09" db="EMBL/GenBank/DDBJ databases">
        <authorList>
            <person name="Sun Q."/>
            <person name="Ohkuma M."/>
        </authorList>
    </citation>
    <scope>NUCLEOTIDE SEQUENCE</scope>
    <source>
        <strain evidence="2">JCM 31311</strain>
    </source>
</reference>